<evidence type="ECO:0000256" key="10">
    <source>
        <dbReference type="ARBA" id="ARBA00030956"/>
    </source>
</evidence>
<dbReference type="GO" id="GO:0090563">
    <property type="term" value="F:protein-phosphocysteine-sugar phosphotransferase activity"/>
    <property type="evidence" value="ECO:0007669"/>
    <property type="project" value="TreeGrafter"/>
</dbReference>
<dbReference type="PROSITE" id="PS00372">
    <property type="entry name" value="PTS_EIIA_TYPE_2_HIS"/>
    <property type="match status" value="1"/>
</dbReference>
<dbReference type="SUPFAM" id="SSF55804">
    <property type="entry name" value="Phoshotransferase/anion transport protein"/>
    <property type="match status" value="1"/>
</dbReference>
<dbReference type="Gene3D" id="3.40.930.10">
    <property type="entry name" value="Mannitol-specific EII, Chain A"/>
    <property type="match status" value="1"/>
</dbReference>
<evidence type="ECO:0000256" key="4">
    <source>
        <dbReference type="ARBA" id="ARBA00022553"/>
    </source>
</evidence>
<dbReference type="AlphaFoldDB" id="A0AAJ5EGP3"/>
<evidence type="ECO:0000256" key="11">
    <source>
        <dbReference type="ARBA" id="ARBA00030962"/>
    </source>
</evidence>
<dbReference type="InterPro" id="IPR002178">
    <property type="entry name" value="PTS_EIIA_type-2_dom"/>
</dbReference>
<reference evidence="13 15" key="2">
    <citation type="journal article" date="2020" name="Int. J. Syst. Evol. Microbiol.">
        <title>Vagococcus xieshaowenii sp. nov., isolated from snow finch (Montifringilla taczanowskii) cloacal content.</title>
        <authorList>
            <person name="Ge Y."/>
            <person name="Yang J."/>
            <person name="Lai X.H."/>
            <person name="Zhang G."/>
            <person name="Jin D."/>
            <person name="Lu S."/>
            <person name="Wang B."/>
            <person name="Huang Y."/>
            <person name="Huang Y."/>
            <person name="Ren Z."/>
            <person name="Zhang X."/>
            <person name="Xu J."/>
        </authorList>
    </citation>
    <scope>NUCLEOTIDE SEQUENCE [LARGE SCALE GENOMIC DNA]</scope>
    <source>
        <strain evidence="15">personal::cf-49</strain>
        <strain evidence="13">Personal::cf-49</strain>
    </source>
</reference>
<keyword evidence="5" id="KW-0762">Sugar transport</keyword>
<keyword evidence="7" id="KW-0598">Phosphotransferase system</keyword>
<keyword evidence="6" id="KW-0808">Transferase</keyword>
<keyword evidence="15" id="KW-1185">Reference proteome</keyword>
<dbReference type="GO" id="GO:0005886">
    <property type="term" value="C:plasma membrane"/>
    <property type="evidence" value="ECO:0007669"/>
    <property type="project" value="TreeGrafter"/>
</dbReference>
<evidence type="ECO:0000256" key="7">
    <source>
        <dbReference type="ARBA" id="ARBA00022683"/>
    </source>
</evidence>
<evidence type="ECO:0000313" key="15">
    <source>
        <dbReference type="Proteomes" id="UP000296883"/>
    </source>
</evidence>
<keyword evidence="8" id="KW-0418">Kinase</keyword>
<dbReference type="Proteomes" id="UP000296883">
    <property type="component" value="Chromosome"/>
</dbReference>
<dbReference type="Pfam" id="PF00359">
    <property type="entry name" value="PTS_EIIA_2"/>
    <property type="match status" value="1"/>
</dbReference>
<evidence type="ECO:0000256" key="8">
    <source>
        <dbReference type="ARBA" id="ARBA00022777"/>
    </source>
</evidence>
<dbReference type="RefSeq" id="WP_135254041.1">
    <property type="nucleotide sequence ID" value="NZ_CP038865.1"/>
</dbReference>
<name>A0AAJ5EGP3_9ENTE</name>
<evidence type="ECO:0000313" key="14">
    <source>
        <dbReference type="EMBL" id="TFZ42261.1"/>
    </source>
</evidence>
<evidence type="ECO:0000256" key="2">
    <source>
        <dbReference type="ARBA" id="ARBA00014783"/>
    </source>
</evidence>
<keyword evidence="4" id="KW-0597">Phosphoprotein</keyword>
<dbReference type="PANTHER" id="PTHR30181">
    <property type="entry name" value="MANNITOL PERMEASE IIC COMPONENT"/>
    <property type="match status" value="1"/>
</dbReference>
<evidence type="ECO:0000256" key="9">
    <source>
        <dbReference type="ARBA" id="ARBA00029908"/>
    </source>
</evidence>
<dbReference type="InterPro" id="IPR050893">
    <property type="entry name" value="Sugar_PTS"/>
</dbReference>
<sequence length="145" mass="16176">MELTKEMIVLKQEITTKEEAIKKAGNLLVENGCVDEAYVDAMFERNEMLSTYMGNFIAIPHGTDEAKKYVKKSGISVVQIPNGVRFGDDEDEKMTMMVFGISGIGNEHLEILQKIAIFCADVENVVKLVSANTEEEIISLLQEVE</sequence>
<evidence type="ECO:0000313" key="16">
    <source>
        <dbReference type="Proteomes" id="UP000297725"/>
    </source>
</evidence>
<evidence type="ECO:0000259" key="12">
    <source>
        <dbReference type="PROSITE" id="PS51094"/>
    </source>
</evidence>
<dbReference type="EMBL" id="SRHU01000013">
    <property type="protein sequence ID" value="TFZ42261.1"/>
    <property type="molecule type" value="Genomic_DNA"/>
</dbReference>
<keyword evidence="3" id="KW-0813">Transport</keyword>
<dbReference type="Proteomes" id="UP000297725">
    <property type="component" value="Unassembled WGS sequence"/>
</dbReference>
<comment type="function">
    <text evidence="1">The phosphoenolpyruvate-dependent sugar phosphotransferase system (sugar PTS), a major carbohydrate active transport system, catalyzes the phosphorylation of incoming sugar substrates concomitantly with their translocation across the cell membrane. The enzyme II CmtAB PTS system is involved in D-mannitol transport.</text>
</comment>
<evidence type="ECO:0000313" key="13">
    <source>
        <dbReference type="EMBL" id="QCA28351.1"/>
    </source>
</evidence>
<feature type="domain" description="PTS EIIA type-2" evidence="12">
    <location>
        <begin position="1"/>
        <end position="144"/>
    </location>
</feature>
<protein>
    <recommendedName>
        <fullName evidence="2">Mannitol-specific phosphotransferase enzyme IIA component</fullName>
    </recommendedName>
    <alternativeName>
        <fullName evidence="10">EIIA</fullName>
    </alternativeName>
    <alternativeName>
        <fullName evidence="11">EIII</fullName>
    </alternativeName>
    <alternativeName>
        <fullName evidence="9">PTS system mannitol-specific EIIA component</fullName>
    </alternativeName>
</protein>
<accession>A0AAJ5EGP3</accession>
<organism evidence="14 16">
    <name type="scientific">Vagococcus xieshaowenii</name>
    <dbReference type="NCBI Taxonomy" id="2562451"/>
    <lineage>
        <taxon>Bacteria</taxon>
        <taxon>Bacillati</taxon>
        <taxon>Bacillota</taxon>
        <taxon>Bacilli</taxon>
        <taxon>Lactobacillales</taxon>
        <taxon>Enterococcaceae</taxon>
        <taxon>Vagococcus</taxon>
    </lineage>
</organism>
<proteinExistence type="predicted"/>
<reference evidence="14 16" key="1">
    <citation type="submission" date="2019-03" db="EMBL/GenBank/DDBJ databases">
        <title>Vagococcus sp. was isolated fron gut of Carduelis flavirostris.</title>
        <authorList>
            <person name="Ge Y."/>
        </authorList>
    </citation>
    <scope>NUCLEOTIDE SEQUENCE [LARGE SCALE GENOMIC DNA]</scope>
    <source>
        <strain evidence="14 16">CF-210</strain>
    </source>
</reference>
<dbReference type="CDD" id="cd00211">
    <property type="entry name" value="PTS_IIA_fru"/>
    <property type="match status" value="1"/>
</dbReference>
<evidence type="ECO:0000256" key="1">
    <source>
        <dbReference type="ARBA" id="ARBA00002434"/>
    </source>
</evidence>
<dbReference type="GO" id="GO:0016301">
    <property type="term" value="F:kinase activity"/>
    <property type="evidence" value="ECO:0007669"/>
    <property type="project" value="UniProtKB-KW"/>
</dbReference>
<evidence type="ECO:0000256" key="5">
    <source>
        <dbReference type="ARBA" id="ARBA00022597"/>
    </source>
</evidence>
<dbReference type="InterPro" id="IPR016152">
    <property type="entry name" value="PTrfase/Anion_transptr"/>
</dbReference>
<dbReference type="GO" id="GO:0009401">
    <property type="term" value="P:phosphoenolpyruvate-dependent sugar phosphotransferase system"/>
    <property type="evidence" value="ECO:0007669"/>
    <property type="project" value="UniProtKB-KW"/>
</dbReference>
<gene>
    <name evidence="14" type="ORF">E4031_03525</name>
    <name evidence="13" type="ORF">E4Z98_03125</name>
</gene>
<dbReference type="PROSITE" id="PS51094">
    <property type="entry name" value="PTS_EIIA_TYPE_2"/>
    <property type="match status" value="1"/>
</dbReference>
<evidence type="ECO:0000256" key="3">
    <source>
        <dbReference type="ARBA" id="ARBA00022448"/>
    </source>
</evidence>
<dbReference type="PANTHER" id="PTHR30181:SF2">
    <property type="entry name" value="PTS SYSTEM MANNITOL-SPECIFIC EIICBA COMPONENT"/>
    <property type="match status" value="1"/>
</dbReference>
<evidence type="ECO:0000256" key="6">
    <source>
        <dbReference type="ARBA" id="ARBA00022679"/>
    </source>
</evidence>
<dbReference type="EMBL" id="CP038865">
    <property type="protein sequence ID" value="QCA28351.1"/>
    <property type="molecule type" value="Genomic_DNA"/>
</dbReference>